<dbReference type="Pfam" id="PF14501">
    <property type="entry name" value="HATPase_c_5"/>
    <property type="match status" value="1"/>
</dbReference>
<dbReference type="Gene3D" id="3.30.565.10">
    <property type="entry name" value="Histidine kinase-like ATPase, C-terminal domain"/>
    <property type="match status" value="1"/>
</dbReference>
<proteinExistence type="predicted"/>
<dbReference type="AlphaFoldDB" id="A0A845KKS5"/>
<evidence type="ECO:0000313" key="4">
    <source>
        <dbReference type="EMBL" id="MZK17152.1"/>
    </source>
</evidence>
<keyword evidence="2" id="KW-0472">Membrane</keyword>
<dbReference type="EMBL" id="WWSB01000002">
    <property type="protein sequence ID" value="MZK17152.1"/>
    <property type="molecule type" value="Genomic_DNA"/>
</dbReference>
<feature type="transmembrane region" description="Helical" evidence="2">
    <location>
        <begin position="129"/>
        <end position="147"/>
    </location>
</feature>
<dbReference type="InterPro" id="IPR036890">
    <property type="entry name" value="HATPase_C_sf"/>
</dbReference>
<protein>
    <submittedName>
        <fullName evidence="4">GHKL domain-containing protein</fullName>
    </submittedName>
</protein>
<keyword evidence="1" id="KW-0175">Coiled coil</keyword>
<evidence type="ECO:0000256" key="1">
    <source>
        <dbReference type="SAM" id="Coils"/>
    </source>
</evidence>
<feature type="domain" description="Sensor histidine kinase NatK-like C-terminal" evidence="3">
    <location>
        <begin position="302"/>
        <end position="401"/>
    </location>
</feature>
<dbReference type="InterPro" id="IPR032834">
    <property type="entry name" value="NatK-like_C"/>
</dbReference>
<name>A0A845KKS5_9FIRM</name>
<feature type="coiled-coil region" evidence="1">
    <location>
        <begin position="178"/>
        <end position="217"/>
    </location>
</feature>
<dbReference type="CDD" id="cd16935">
    <property type="entry name" value="HATPase_AgrC-ComD-like"/>
    <property type="match status" value="1"/>
</dbReference>
<gene>
    <name evidence="4" type="ORF">GT565_03235</name>
</gene>
<reference evidence="4 5" key="1">
    <citation type="journal article" date="2019" name="Nat. Med.">
        <title>A library of human gut bacterial isolates paired with longitudinal multiomics data enables mechanistic microbiome research.</title>
        <authorList>
            <person name="Poyet M."/>
            <person name="Groussin M."/>
            <person name="Gibbons S.M."/>
            <person name="Avila-Pacheco J."/>
            <person name="Jiang X."/>
            <person name="Kearney S.M."/>
            <person name="Perrotta A.R."/>
            <person name="Berdy B."/>
            <person name="Zhao S."/>
            <person name="Lieberman T.D."/>
            <person name="Swanson P.K."/>
            <person name="Smith M."/>
            <person name="Roesemann S."/>
            <person name="Alexander J.E."/>
            <person name="Rich S.A."/>
            <person name="Livny J."/>
            <person name="Vlamakis H."/>
            <person name="Clish C."/>
            <person name="Bullock K."/>
            <person name="Deik A."/>
            <person name="Scott J."/>
            <person name="Pierce K.A."/>
            <person name="Xavier R.J."/>
            <person name="Alm E.J."/>
        </authorList>
    </citation>
    <scope>NUCLEOTIDE SEQUENCE [LARGE SCALE GENOMIC DNA]</scope>
    <source>
        <strain evidence="4 5">BIOML-A7</strain>
    </source>
</reference>
<sequence length="410" mass="49166">MATITPRKKRHAIISQEINTETNKMKDWSRKRKTDFIIGVALQIYLLFPWVQHYTIYGYLFNTLKINDYVQMYNKTLLPSLKEKSWGYTKMSAFVFLIIIILLMVFQLIELMRIYHITTNERTSDYRGFFWIIYLIFFSIFIDKVEFVDYSLIPAYVEVYMIVLLVFLGLWILIDAMLDTWESEHQILISQLEEQEKLALQTKVKILEERYQEMLKSRKVVHDMKNHILALKNYDQEQNWSGLHEYLNELSDDMLEYNFHIWTGNHMLDMILNQKEKDAQNQNTVMQIDTEVFSTLPFTDREIISLFGNLLDNALEACEKISDKERWIKIKIKKKNLLLYIEIANALEQRPKQIQKKFVSNKKDNGLHGYGMKNIQDIVKKYDGIFQYKVYEDQLIFMISIYTDMHRDCY</sequence>
<feature type="transmembrane region" description="Helical" evidence="2">
    <location>
        <begin position="91"/>
        <end position="109"/>
    </location>
</feature>
<keyword evidence="2" id="KW-1133">Transmembrane helix</keyword>
<evidence type="ECO:0000259" key="3">
    <source>
        <dbReference type="Pfam" id="PF14501"/>
    </source>
</evidence>
<evidence type="ECO:0000313" key="5">
    <source>
        <dbReference type="Proteomes" id="UP000446719"/>
    </source>
</evidence>
<keyword evidence="2" id="KW-0812">Transmembrane</keyword>
<evidence type="ECO:0000256" key="2">
    <source>
        <dbReference type="SAM" id="Phobius"/>
    </source>
</evidence>
<organism evidence="4 5">
    <name type="scientific">Dorea longicatena</name>
    <dbReference type="NCBI Taxonomy" id="88431"/>
    <lineage>
        <taxon>Bacteria</taxon>
        <taxon>Bacillati</taxon>
        <taxon>Bacillota</taxon>
        <taxon>Clostridia</taxon>
        <taxon>Lachnospirales</taxon>
        <taxon>Lachnospiraceae</taxon>
        <taxon>Dorea</taxon>
    </lineage>
</organism>
<accession>A0A845KKS5</accession>
<comment type="caution">
    <text evidence="4">The sequence shown here is derived from an EMBL/GenBank/DDBJ whole genome shotgun (WGS) entry which is preliminary data.</text>
</comment>
<dbReference type="PANTHER" id="PTHR40448">
    <property type="entry name" value="TWO-COMPONENT SENSOR HISTIDINE KINASE"/>
    <property type="match status" value="1"/>
</dbReference>
<feature type="transmembrane region" description="Helical" evidence="2">
    <location>
        <begin position="34"/>
        <end position="51"/>
    </location>
</feature>
<dbReference type="GO" id="GO:0042802">
    <property type="term" value="F:identical protein binding"/>
    <property type="evidence" value="ECO:0007669"/>
    <property type="project" value="TreeGrafter"/>
</dbReference>
<feature type="transmembrane region" description="Helical" evidence="2">
    <location>
        <begin position="159"/>
        <end position="178"/>
    </location>
</feature>
<dbReference type="PANTHER" id="PTHR40448:SF1">
    <property type="entry name" value="TWO-COMPONENT SENSOR HISTIDINE KINASE"/>
    <property type="match status" value="1"/>
</dbReference>
<dbReference type="Proteomes" id="UP000446719">
    <property type="component" value="Unassembled WGS sequence"/>
</dbReference>
<dbReference type="SUPFAM" id="SSF55874">
    <property type="entry name" value="ATPase domain of HSP90 chaperone/DNA topoisomerase II/histidine kinase"/>
    <property type="match status" value="1"/>
</dbReference>